<dbReference type="InterPro" id="IPR011990">
    <property type="entry name" value="TPR-like_helical_dom_sf"/>
</dbReference>
<dbReference type="Gene3D" id="1.25.40.10">
    <property type="entry name" value="Tetratricopeptide repeat domain"/>
    <property type="match status" value="1"/>
</dbReference>
<gene>
    <name evidence="3" type="ORF">Slati_2563900</name>
</gene>
<comment type="caution">
    <text evidence="3">The sequence shown here is derived from an EMBL/GenBank/DDBJ whole genome shotgun (WGS) entry which is preliminary data.</text>
</comment>
<dbReference type="Gene3D" id="2.170.270.10">
    <property type="entry name" value="SET domain"/>
    <property type="match status" value="1"/>
</dbReference>
<proteinExistence type="predicted"/>
<evidence type="ECO:0000259" key="2">
    <source>
        <dbReference type="Pfam" id="PF00856"/>
    </source>
</evidence>
<dbReference type="SUPFAM" id="SSF82199">
    <property type="entry name" value="SET domain"/>
    <property type="match status" value="1"/>
</dbReference>
<dbReference type="PANTHER" id="PTHR47780:SF1">
    <property type="entry name" value="PROTEIN SET DOMAIN GROUP 41"/>
    <property type="match status" value="1"/>
</dbReference>
<feature type="compositionally biased region" description="Basic and acidic residues" evidence="1">
    <location>
        <begin position="1"/>
        <end position="11"/>
    </location>
</feature>
<reference evidence="3" key="2">
    <citation type="journal article" date="2024" name="Plant">
        <title>Genomic evolution and insights into agronomic trait innovations of Sesamum species.</title>
        <authorList>
            <person name="Miao H."/>
            <person name="Wang L."/>
            <person name="Qu L."/>
            <person name="Liu H."/>
            <person name="Sun Y."/>
            <person name="Le M."/>
            <person name="Wang Q."/>
            <person name="Wei S."/>
            <person name="Zheng Y."/>
            <person name="Lin W."/>
            <person name="Duan Y."/>
            <person name="Cao H."/>
            <person name="Xiong S."/>
            <person name="Wang X."/>
            <person name="Wei L."/>
            <person name="Li C."/>
            <person name="Ma Q."/>
            <person name="Ju M."/>
            <person name="Zhao R."/>
            <person name="Li G."/>
            <person name="Mu C."/>
            <person name="Tian Q."/>
            <person name="Mei H."/>
            <person name="Zhang T."/>
            <person name="Gao T."/>
            <person name="Zhang H."/>
        </authorList>
    </citation>
    <scope>NUCLEOTIDE SEQUENCE</scope>
    <source>
        <strain evidence="3">KEN1</strain>
    </source>
</reference>
<dbReference type="InterPro" id="IPR046341">
    <property type="entry name" value="SET_dom_sf"/>
</dbReference>
<accession>A0AAW2VWR5</accession>
<protein>
    <submittedName>
        <fullName evidence="3">Protein SET DOMAIN GROUP 41</fullName>
    </submittedName>
</protein>
<dbReference type="PANTHER" id="PTHR47780">
    <property type="entry name" value="PROTEIN SET DOMAIN GROUP 41"/>
    <property type="match status" value="1"/>
</dbReference>
<feature type="region of interest" description="Disordered" evidence="1">
    <location>
        <begin position="1"/>
        <end position="25"/>
    </location>
</feature>
<dbReference type="AlphaFoldDB" id="A0AAW2VWR5"/>
<evidence type="ECO:0000313" key="3">
    <source>
        <dbReference type="EMBL" id="KAL0432296.1"/>
    </source>
</evidence>
<sequence>MKPKHGDESGGRHSHRPRPHPAPPTLAVVLNDSALSSHCSACFSTLPPHPFLPTLLQNPGHVSKNSPTPLYCSPRCSSLDSPLHFSSGEPYLLSLFRQSPPDTWDNSSDLRLSLRLLYFFREHLKECSNLPSFPGSTTSEQRLLLGGKKDYSFQQNQNIEGPDDYLENKEEQRENMKSCCHEDIILERIAGLMTNRERLILGENKKDQFQVSNEEENPNENRVNREDSCESTESVLVRIREGAELMAKARRMCLAEDGNVEKQVEFLVEEMVLCLVLTNAVEVQDKSGCSTGVAVYGTAFSWINHSCSPNACYRFSLELENNEQPRLRIVSAAKMLDSGNGNGLMVEGDFQHPFLVRSIKAVNKGEEVTITYTDLLQPKEMRQAELWLKYRFSCCCQRCVAVPKTYVDYALQALSAANSDSPKSTINEIEKLTQSFDDAISDYLSLGDPKSCCMKLENLLSHGHLPDELLEPRKQNHLRY</sequence>
<organism evidence="3">
    <name type="scientific">Sesamum latifolium</name>
    <dbReference type="NCBI Taxonomy" id="2727402"/>
    <lineage>
        <taxon>Eukaryota</taxon>
        <taxon>Viridiplantae</taxon>
        <taxon>Streptophyta</taxon>
        <taxon>Embryophyta</taxon>
        <taxon>Tracheophyta</taxon>
        <taxon>Spermatophyta</taxon>
        <taxon>Magnoliopsida</taxon>
        <taxon>eudicotyledons</taxon>
        <taxon>Gunneridae</taxon>
        <taxon>Pentapetalae</taxon>
        <taxon>asterids</taxon>
        <taxon>lamiids</taxon>
        <taxon>Lamiales</taxon>
        <taxon>Pedaliaceae</taxon>
        <taxon>Sesamum</taxon>
    </lineage>
</organism>
<reference evidence="3" key="1">
    <citation type="submission" date="2020-06" db="EMBL/GenBank/DDBJ databases">
        <authorList>
            <person name="Li T."/>
            <person name="Hu X."/>
            <person name="Zhang T."/>
            <person name="Song X."/>
            <person name="Zhang H."/>
            <person name="Dai N."/>
            <person name="Sheng W."/>
            <person name="Hou X."/>
            <person name="Wei L."/>
        </authorList>
    </citation>
    <scope>NUCLEOTIDE SEQUENCE</scope>
    <source>
        <strain evidence="3">KEN1</strain>
        <tissue evidence="3">Leaf</tissue>
    </source>
</reference>
<dbReference type="InterPro" id="IPR001214">
    <property type="entry name" value="SET_dom"/>
</dbReference>
<dbReference type="CDD" id="cd20071">
    <property type="entry name" value="SET_SMYD"/>
    <property type="match status" value="1"/>
</dbReference>
<feature type="domain" description="SET" evidence="2">
    <location>
        <begin position="289"/>
        <end position="372"/>
    </location>
</feature>
<evidence type="ECO:0000256" key="1">
    <source>
        <dbReference type="SAM" id="MobiDB-lite"/>
    </source>
</evidence>
<name>A0AAW2VWR5_9LAMI</name>
<dbReference type="EMBL" id="JACGWN010000009">
    <property type="protein sequence ID" value="KAL0432296.1"/>
    <property type="molecule type" value="Genomic_DNA"/>
</dbReference>
<dbReference type="Pfam" id="PF00856">
    <property type="entry name" value="SET"/>
    <property type="match status" value="1"/>
</dbReference>